<keyword evidence="1" id="KW-0560">Oxidoreductase</keyword>
<evidence type="ECO:0000313" key="4">
    <source>
        <dbReference type="Proteomes" id="UP001498421"/>
    </source>
</evidence>
<dbReference type="PANTHER" id="PTHR43827">
    <property type="entry name" value="2,5-DIKETO-D-GLUCONIC ACID REDUCTASE"/>
    <property type="match status" value="1"/>
</dbReference>
<dbReference type="Gene3D" id="3.20.20.100">
    <property type="entry name" value="NADP-dependent oxidoreductase domain"/>
    <property type="match status" value="1"/>
</dbReference>
<organism evidence="3 4">
    <name type="scientific">Neonectria magnoliae</name>
    <dbReference type="NCBI Taxonomy" id="2732573"/>
    <lineage>
        <taxon>Eukaryota</taxon>
        <taxon>Fungi</taxon>
        <taxon>Dikarya</taxon>
        <taxon>Ascomycota</taxon>
        <taxon>Pezizomycotina</taxon>
        <taxon>Sordariomycetes</taxon>
        <taxon>Hypocreomycetidae</taxon>
        <taxon>Hypocreales</taxon>
        <taxon>Nectriaceae</taxon>
        <taxon>Neonectria</taxon>
    </lineage>
</organism>
<dbReference type="InterPro" id="IPR023210">
    <property type="entry name" value="NADP_OxRdtase_dom"/>
</dbReference>
<evidence type="ECO:0000259" key="2">
    <source>
        <dbReference type="Pfam" id="PF00248"/>
    </source>
</evidence>
<protein>
    <recommendedName>
        <fullName evidence="2">NADP-dependent oxidoreductase domain-containing protein</fullName>
    </recommendedName>
</protein>
<name>A0ABR1I4A0_9HYPO</name>
<dbReference type="PIRSF" id="PIRSF000097">
    <property type="entry name" value="AKR"/>
    <property type="match status" value="1"/>
</dbReference>
<feature type="domain" description="NADP-dependent oxidoreductase" evidence="2">
    <location>
        <begin position="31"/>
        <end position="277"/>
    </location>
</feature>
<evidence type="ECO:0000313" key="3">
    <source>
        <dbReference type="EMBL" id="KAK7428321.1"/>
    </source>
</evidence>
<accession>A0ABR1I4A0</accession>
<dbReference type="PRINTS" id="PR00069">
    <property type="entry name" value="ALDKETRDTASE"/>
</dbReference>
<comment type="caution">
    <text evidence="3">The sequence shown here is derived from an EMBL/GenBank/DDBJ whole genome shotgun (WGS) entry which is preliminary data.</text>
</comment>
<dbReference type="InterPro" id="IPR020471">
    <property type="entry name" value="AKR"/>
</dbReference>
<keyword evidence="4" id="KW-1185">Reference proteome</keyword>
<reference evidence="3 4" key="1">
    <citation type="journal article" date="2025" name="Microbiol. Resour. Announc.">
        <title>Draft genome sequences for Neonectria magnoliae and Neonectria punicea, canker pathogens of Liriodendron tulipifera and Acer saccharum in West Virginia.</title>
        <authorList>
            <person name="Petronek H.M."/>
            <person name="Kasson M.T."/>
            <person name="Metheny A.M."/>
            <person name="Stauder C.M."/>
            <person name="Lovett B."/>
            <person name="Lynch S.C."/>
            <person name="Garnas J.R."/>
            <person name="Kasson L.R."/>
            <person name="Stajich J.E."/>
        </authorList>
    </citation>
    <scope>NUCLEOTIDE SEQUENCE [LARGE SCALE GENOMIC DNA]</scope>
    <source>
        <strain evidence="3 4">NRRL 64651</strain>
    </source>
</reference>
<dbReference type="SUPFAM" id="SSF51430">
    <property type="entry name" value="NAD(P)-linked oxidoreductase"/>
    <property type="match status" value="1"/>
</dbReference>
<dbReference type="CDD" id="cd19071">
    <property type="entry name" value="AKR_AKR1-5-like"/>
    <property type="match status" value="1"/>
</dbReference>
<proteinExistence type="predicted"/>
<dbReference type="InterPro" id="IPR036812">
    <property type="entry name" value="NAD(P)_OxRdtase_dom_sf"/>
</dbReference>
<dbReference type="EMBL" id="JAZAVK010000043">
    <property type="protein sequence ID" value="KAK7428321.1"/>
    <property type="molecule type" value="Genomic_DNA"/>
</dbReference>
<dbReference type="PANTHER" id="PTHR43827:SF13">
    <property type="entry name" value="ALDO_KETO REDUCTASE FAMILY PROTEIN"/>
    <property type="match status" value="1"/>
</dbReference>
<evidence type="ECO:0000256" key="1">
    <source>
        <dbReference type="ARBA" id="ARBA00023002"/>
    </source>
</evidence>
<gene>
    <name evidence="3" type="ORF">QQZ08_005218</name>
</gene>
<dbReference type="Proteomes" id="UP001498421">
    <property type="component" value="Unassembled WGS sequence"/>
</dbReference>
<sequence>MASNAPPLLASRLTLANGLTIPRVQLGLYMMSGKEATRSVKAGLSLGYRGLDCAQMYHNERQAGKAIRDFLASAENTQGLKREDIFYTSKLASNETSYDAVRRSIKESVAVSGLGYIDLFLLHSPYGGKTARLTSWKALEDAVDDGEIKMAGVSNYGVAHIEELMASNPRVPPVINQIEVHPFNTQTGIRETCAKHNITIEAYAPLARAMRMKHPKIVELAKKYSCTPAQVFVKWGLQHGMVTLPKSTRQERMIENASVDGFEISDEDVAALDALDERLVTDWDPTEAP</sequence>
<dbReference type="Pfam" id="PF00248">
    <property type="entry name" value="Aldo_ket_red"/>
    <property type="match status" value="1"/>
</dbReference>